<evidence type="ECO:0000256" key="13">
    <source>
        <dbReference type="ARBA" id="ARBA00025217"/>
    </source>
</evidence>
<evidence type="ECO:0000313" key="18">
    <source>
        <dbReference type="EMBL" id="SFA85496.1"/>
    </source>
</evidence>
<evidence type="ECO:0000256" key="15">
    <source>
        <dbReference type="HAMAP-Rule" id="MF_02003"/>
    </source>
</evidence>
<evidence type="ECO:0000256" key="10">
    <source>
        <dbReference type="ARBA" id="ARBA00022840"/>
    </source>
</evidence>
<feature type="short sequence motif" description="'HIGH' region" evidence="15">
    <location>
        <begin position="48"/>
        <end position="58"/>
    </location>
</feature>
<evidence type="ECO:0000256" key="6">
    <source>
        <dbReference type="ARBA" id="ARBA00022598"/>
    </source>
</evidence>
<dbReference type="HAMAP" id="MF_02003">
    <property type="entry name" value="Ile_tRNA_synth_type2"/>
    <property type="match status" value="1"/>
</dbReference>
<comment type="subunit">
    <text evidence="4 15">Monomer.</text>
</comment>
<evidence type="ECO:0000256" key="8">
    <source>
        <dbReference type="ARBA" id="ARBA00022741"/>
    </source>
</evidence>
<keyword evidence="6 15" id="KW-0436">Ligase</keyword>
<comment type="cofactor">
    <cofactor evidence="1 15">
        <name>Zn(2+)</name>
        <dbReference type="ChEBI" id="CHEBI:29105"/>
    </cofactor>
</comment>
<dbReference type="Proteomes" id="UP000183843">
    <property type="component" value="Unassembled WGS sequence"/>
</dbReference>
<keyword evidence="11 15" id="KW-0648">Protein biosynthesis</keyword>
<dbReference type="Gene3D" id="3.40.50.620">
    <property type="entry name" value="HUPs"/>
    <property type="match status" value="2"/>
</dbReference>
<name>A0A1I0WC65_SELRU</name>
<dbReference type="GO" id="GO:0004822">
    <property type="term" value="F:isoleucine-tRNA ligase activity"/>
    <property type="evidence" value="ECO:0007669"/>
    <property type="project" value="UniProtKB-UniRule"/>
</dbReference>
<reference evidence="18 19" key="1">
    <citation type="submission" date="2016-10" db="EMBL/GenBank/DDBJ databases">
        <authorList>
            <person name="de Groot N.N."/>
        </authorList>
    </citation>
    <scope>NUCLEOTIDE SEQUENCE [LARGE SCALE GENOMIC DNA]</scope>
    <source>
        <strain evidence="18 19">L14</strain>
    </source>
</reference>
<dbReference type="InterPro" id="IPR002300">
    <property type="entry name" value="aa-tRNA-synth_Ia"/>
</dbReference>
<evidence type="ECO:0000256" key="12">
    <source>
        <dbReference type="ARBA" id="ARBA00023146"/>
    </source>
</evidence>
<dbReference type="GO" id="GO:0005737">
    <property type="term" value="C:cytoplasm"/>
    <property type="evidence" value="ECO:0007669"/>
    <property type="project" value="UniProtKB-SubCell"/>
</dbReference>
<dbReference type="InterPro" id="IPR001412">
    <property type="entry name" value="aa-tRNA-synth_I_CS"/>
</dbReference>
<evidence type="ECO:0000256" key="5">
    <source>
        <dbReference type="ARBA" id="ARBA00022490"/>
    </source>
</evidence>
<keyword evidence="10 15" id="KW-0067">ATP-binding</keyword>
<evidence type="ECO:0000256" key="3">
    <source>
        <dbReference type="ARBA" id="ARBA00007078"/>
    </source>
</evidence>
<comment type="catalytic activity">
    <reaction evidence="14 15">
        <text>tRNA(Ile) + L-isoleucine + ATP = L-isoleucyl-tRNA(Ile) + AMP + diphosphate</text>
        <dbReference type="Rhea" id="RHEA:11060"/>
        <dbReference type="Rhea" id="RHEA-COMP:9666"/>
        <dbReference type="Rhea" id="RHEA-COMP:9695"/>
        <dbReference type="ChEBI" id="CHEBI:30616"/>
        <dbReference type="ChEBI" id="CHEBI:33019"/>
        <dbReference type="ChEBI" id="CHEBI:58045"/>
        <dbReference type="ChEBI" id="CHEBI:78442"/>
        <dbReference type="ChEBI" id="CHEBI:78528"/>
        <dbReference type="ChEBI" id="CHEBI:456215"/>
        <dbReference type="EC" id="6.1.1.5"/>
    </reaction>
</comment>
<gene>
    <name evidence="15" type="primary">ileS</name>
    <name evidence="18" type="ORF">SAMN05216587_102345</name>
</gene>
<dbReference type="GO" id="GO:0006428">
    <property type="term" value="P:isoleucyl-tRNA aminoacylation"/>
    <property type="evidence" value="ECO:0007669"/>
    <property type="project" value="UniProtKB-UniRule"/>
</dbReference>
<feature type="domain" description="Methionyl/Valyl/Leucyl/Isoleucyl-tRNA synthetase anticodon-binding" evidence="17">
    <location>
        <begin position="680"/>
        <end position="829"/>
    </location>
</feature>
<evidence type="ECO:0000256" key="7">
    <source>
        <dbReference type="ARBA" id="ARBA00022723"/>
    </source>
</evidence>
<comment type="function">
    <text evidence="13 15">Catalyzes the attachment of isoleucine to tRNA(Ile). As IleRS can inadvertently accommodate and process structurally similar amino acids such as valine, to avoid such errors it has two additional distinct tRNA(Ile)-dependent editing activities. One activity is designated as 'pretransfer' editing and involves the hydrolysis of activated Val-AMP. The other activity is designated 'posttransfer' editing and involves deacylation of mischarged Val-tRNA(Ile).</text>
</comment>
<dbReference type="CDD" id="cd00818">
    <property type="entry name" value="IleRS_core"/>
    <property type="match status" value="1"/>
</dbReference>
<feature type="short sequence motif" description="'KMSKS' region" evidence="15">
    <location>
        <begin position="593"/>
        <end position="597"/>
    </location>
</feature>
<dbReference type="FunFam" id="3.40.50.620:FF:000075">
    <property type="entry name" value="Isoleucine--tRNA ligase"/>
    <property type="match status" value="1"/>
</dbReference>
<organism evidence="18 19">
    <name type="scientific">Selenomonas ruminantium</name>
    <dbReference type="NCBI Taxonomy" id="971"/>
    <lineage>
        <taxon>Bacteria</taxon>
        <taxon>Bacillati</taxon>
        <taxon>Bacillota</taxon>
        <taxon>Negativicutes</taxon>
        <taxon>Selenomonadales</taxon>
        <taxon>Selenomonadaceae</taxon>
        <taxon>Selenomonas</taxon>
    </lineage>
</organism>
<dbReference type="Pfam" id="PF19302">
    <property type="entry name" value="DUF5915"/>
    <property type="match status" value="1"/>
</dbReference>
<keyword evidence="7 15" id="KW-0479">Metal-binding</keyword>
<dbReference type="PRINTS" id="PR00984">
    <property type="entry name" value="TRNASYNTHILE"/>
</dbReference>
<dbReference type="InterPro" id="IPR023586">
    <property type="entry name" value="Ile-tRNA-ligase_type2"/>
</dbReference>
<evidence type="ECO:0000256" key="9">
    <source>
        <dbReference type="ARBA" id="ARBA00022833"/>
    </source>
</evidence>
<dbReference type="SUPFAM" id="SSF47323">
    <property type="entry name" value="Anticodon-binding domain of a subclass of class I aminoacyl-tRNA synthetases"/>
    <property type="match status" value="2"/>
</dbReference>
<proteinExistence type="inferred from homology"/>
<keyword evidence="12 15" id="KW-0030">Aminoacyl-tRNA synthetase</keyword>
<dbReference type="InterPro" id="IPR009080">
    <property type="entry name" value="tRNAsynth_Ia_anticodon-bd"/>
</dbReference>
<sequence>MYSKVDTNLNFVDREKEVLDFWKKNNIAQKAIDQREGCDTFTFYDGPPTANGKPHIGHVLTRVIKDMLPRYQSMKGKKVLRKAGWDTHGLPVELEVEKLVGINGKEQIEEYGIEPFIKKCRESVWKYKGMWEEFSDVVGFWADMEHPYITYENDFIESEWWALKEIWKKGLLYKGHKVVPYCPRCGTPLSSHEVAQGYKDVKERSAMVKFKVKDEDAYFLAWTTTPWTLPSNLGLCVNPEVDYVKIKVDGTVYYMAEALVDTVFEGVEGEREVLEKYKGKDLEYREYEPLYDYAVGKLKKKAFYVVCDDYVTTSDGTGIVHIAPAFGEDDNRVCRKYDMPFVQFVNNKGEMTEETDWAGVFVKDADPLIIDDLKKSGKLFKAPKFEHSYPHCWRCDTPLIYYARETWFIKMTDVKDKLIANNNKVNWIPKSIGEGRFGDWLEHVQDWGLSRNRYWGTPLPVWECECGHQHTIGSIAELKEMSDNCPDDIELHRPYIDAVTIKCPECGKEMHRVPEVIDCWFDSGSMPFAQWHYPFENKDIFEKRFPADFISEAVDQTRGWFYSLIAISTLLFDEAPYKNVIVLGHVQDKDGRKMSKSKGNAVDPMQALGQHGADAIRWYFYENSAPWLPNRFHDDAVQEGQRKFMGTLWNTYAFFVLYANIDNFDATKYTLDYDKLPVMDKWVLSRLNTMVKEVDSDLANYKVTEAAKALQAFTDELSNWYVRRSRARFWAKGMEQDKINAYMTLWTALVTTAKAAAPMVPFITESIYRNLVCSIDKTAPESVHLADYPVVNEAWIDEELEKNMELVLEIVVLGRASRNETNIKNRQPVAHMYVNAERELSDFFKEIVEDELNVKEVVFKDDMEEYLSYSFKPNFRVLGPKVGKQIGAVKAALEKLNGHKAKAELDAAGKLVVALPDGEVTLTTEDVEVSMAQTEGFNCQRYNGVTIALDTTLTEELLEEGFVREIISKVQTMRKENGFEVTDHIKVSLSGNEKLQAIVAKNEDYLKEITLADEVNYGKLSGTEKEWNINGENIIIAVE</sequence>
<dbReference type="Pfam" id="PF08264">
    <property type="entry name" value="Anticodon_1"/>
    <property type="match status" value="1"/>
</dbReference>
<comment type="subcellular location">
    <subcellularLocation>
        <location evidence="2 15">Cytoplasm</location>
    </subcellularLocation>
</comment>
<evidence type="ECO:0000256" key="4">
    <source>
        <dbReference type="ARBA" id="ARBA00011245"/>
    </source>
</evidence>
<dbReference type="SUPFAM" id="SSF50677">
    <property type="entry name" value="ValRS/IleRS/LeuRS editing domain"/>
    <property type="match status" value="1"/>
</dbReference>
<dbReference type="GO" id="GO:0002161">
    <property type="term" value="F:aminoacyl-tRNA deacylase activity"/>
    <property type="evidence" value="ECO:0007669"/>
    <property type="project" value="InterPro"/>
</dbReference>
<evidence type="ECO:0000259" key="16">
    <source>
        <dbReference type="Pfam" id="PF00133"/>
    </source>
</evidence>
<dbReference type="AlphaFoldDB" id="A0A1I0WC65"/>
<dbReference type="RefSeq" id="WP_074813645.1">
    <property type="nucleotide sequence ID" value="NZ_FOJX01000002.1"/>
</dbReference>
<comment type="similarity">
    <text evidence="3 15">Belongs to the class-I aminoacyl-tRNA synthetase family. IleS type 2 subfamily.</text>
</comment>
<dbReference type="NCBIfam" id="TIGR00392">
    <property type="entry name" value="ileS"/>
    <property type="match status" value="1"/>
</dbReference>
<dbReference type="EMBL" id="FOJX01000002">
    <property type="protein sequence ID" value="SFA85496.1"/>
    <property type="molecule type" value="Genomic_DNA"/>
</dbReference>
<keyword evidence="8 15" id="KW-0547">Nucleotide-binding</keyword>
<evidence type="ECO:0000256" key="1">
    <source>
        <dbReference type="ARBA" id="ARBA00001947"/>
    </source>
</evidence>
<dbReference type="EC" id="6.1.1.5" evidence="15"/>
<dbReference type="SUPFAM" id="SSF52374">
    <property type="entry name" value="Nucleotidylyl transferase"/>
    <property type="match status" value="1"/>
</dbReference>
<dbReference type="Pfam" id="PF00133">
    <property type="entry name" value="tRNA-synt_1"/>
    <property type="match status" value="1"/>
</dbReference>
<dbReference type="InterPro" id="IPR014729">
    <property type="entry name" value="Rossmann-like_a/b/a_fold"/>
</dbReference>
<dbReference type="GO" id="GO:0005524">
    <property type="term" value="F:ATP binding"/>
    <property type="evidence" value="ECO:0007669"/>
    <property type="project" value="UniProtKB-UniRule"/>
</dbReference>
<evidence type="ECO:0000256" key="2">
    <source>
        <dbReference type="ARBA" id="ARBA00004496"/>
    </source>
</evidence>
<evidence type="ECO:0000256" key="14">
    <source>
        <dbReference type="ARBA" id="ARBA00048359"/>
    </source>
</evidence>
<dbReference type="InterPro" id="IPR002301">
    <property type="entry name" value="Ile-tRNA-ligase"/>
</dbReference>
<evidence type="ECO:0000256" key="11">
    <source>
        <dbReference type="ARBA" id="ARBA00022917"/>
    </source>
</evidence>
<dbReference type="FunFam" id="3.40.50.620:FF:000063">
    <property type="entry name" value="Isoleucine--tRNA ligase"/>
    <property type="match status" value="1"/>
</dbReference>
<dbReference type="InterPro" id="IPR009008">
    <property type="entry name" value="Val/Leu/Ile-tRNA-synth_edit"/>
</dbReference>
<dbReference type="Gene3D" id="1.10.730.10">
    <property type="entry name" value="Isoleucyl-tRNA Synthetase, Domain 1"/>
    <property type="match status" value="1"/>
</dbReference>
<comment type="domain">
    <text evidence="15">IleRS has two distinct active sites: one for aminoacylation and one for editing. The misactivated valine is translocated from the active site to the editing site, which sterically excludes the correctly activated isoleucine. The single editing site contains two valyl binding pockets, one specific for each substrate (Val-AMP or Val-tRNA(Ile)).</text>
</comment>
<dbReference type="InterPro" id="IPR013155">
    <property type="entry name" value="M/V/L/I-tRNA-synth_anticd-bd"/>
</dbReference>
<evidence type="ECO:0000313" key="19">
    <source>
        <dbReference type="Proteomes" id="UP000183843"/>
    </source>
</evidence>
<dbReference type="CDD" id="cd07961">
    <property type="entry name" value="Anticodon_Ia_Ile_ABEc"/>
    <property type="match status" value="1"/>
</dbReference>
<keyword evidence="9 15" id="KW-0862">Zinc</keyword>
<dbReference type="GO" id="GO:0008270">
    <property type="term" value="F:zinc ion binding"/>
    <property type="evidence" value="ECO:0007669"/>
    <property type="project" value="UniProtKB-UniRule"/>
</dbReference>
<dbReference type="PROSITE" id="PS00178">
    <property type="entry name" value="AA_TRNA_LIGASE_I"/>
    <property type="match status" value="1"/>
</dbReference>
<accession>A0A1I0WC65</accession>
<dbReference type="GO" id="GO:0000049">
    <property type="term" value="F:tRNA binding"/>
    <property type="evidence" value="ECO:0007669"/>
    <property type="project" value="InterPro"/>
</dbReference>
<protein>
    <recommendedName>
        <fullName evidence="15">Isoleucine--tRNA ligase</fullName>
        <ecNumber evidence="15">6.1.1.5</ecNumber>
    </recommendedName>
    <alternativeName>
        <fullName evidence="15">Isoleucyl-tRNA synthetase</fullName>
        <shortName evidence="15">IleRS</shortName>
    </alternativeName>
</protein>
<dbReference type="InterPro" id="IPR033709">
    <property type="entry name" value="Anticodon_Ile_ABEc"/>
</dbReference>
<evidence type="ECO:0000259" key="17">
    <source>
        <dbReference type="Pfam" id="PF08264"/>
    </source>
</evidence>
<keyword evidence="5 15" id="KW-0963">Cytoplasm</keyword>
<dbReference type="PANTHER" id="PTHR42780">
    <property type="entry name" value="SOLEUCYL-TRNA SYNTHETASE"/>
    <property type="match status" value="1"/>
</dbReference>
<dbReference type="PANTHER" id="PTHR42780:SF1">
    <property type="entry name" value="ISOLEUCINE--TRNA LIGASE, CYTOPLASMIC"/>
    <property type="match status" value="1"/>
</dbReference>
<feature type="domain" description="Aminoacyl-tRNA synthetase class Ia" evidence="16">
    <location>
        <begin position="18"/>
        <end position="623"/>
    </location>
</feature>
<feature type="binding site" evidence="15">
    <location>
        <position position="596"/>
    </location>
    <ligand>
        <name>ATP</name>
        <dbReference type="ChEBI" id="CHEBI:30616"/>
    </ligand>
</feature>